<reference evidence="2" key="1">
    <citation type="submission" date="2021-06" db="EMBL/GenBank/DDBJ databases">
        <authorList>
            <person name="Hodson N. C."/>
            <person name="Mongue J. A."/>
            <person name="Jaron S. K."/>
        </authorList>
    </citation>
    <scope>NUCLEOTIDE SEQUENCE</scope>
</reference>
<accession>A0A8J2PP46</accession>
<keyword evidence="1" id="KW-0732">Signal</keyword>
<dbReference type="EMBL" id="CAJVCH010462636">
    <property type="protein sequence ID" value="CAG7819899.1"/>
    <property type="molecule type" value="Genomic_DNA"/>
</dbReference>
<organism evidence="2 3">
    <name type="scientific">Allacma fusca</name>
    <dbReference type="NCBI Taxonomy" id="39272"/>
    <lineage>
        <taxon>Eukaryota</taxon>
        <taxon>Metazoa</taxon>
        <taxon>Ecdysozoa</taxon>
        <taxon>Arthropoda</taxon>
        <taxon>Hexapoda</taxon>
        <taxon>Collembola</taxon>
        <taxon>Symphypleona</taxon>
        <taxon>Sminthuridae</taxon>
        <taxon>Allacma</taxon>
    </lineage>
</organism>
<evidence type="ECO:0000313" key="2">
    <source>
        <dbReference type="EMBL" id="CAG7819899.1"/>
    </source>
</evidence>
<evidence type="ECO:0000256" key="1">
    <source>
        <dbReference type="SAM" id="SignalP"/>
    </source>
</evidence>
<dbReference type="AlphaFoldDB" id="A0A8J2PP46"/>
<evidence type="ECO:0000313" key="3">
    <source>
        <dbReference type="Proteomes" id="UP000708208"/>
    </source>
</evidence>
<keyword evidence="3" id="KW-1185">Reference proteome</keyword>
<feature type="signal peptide" evidence="1">
    <location>
        <begin position="1"/>
        <end position="23"/>
    </location>
</feature>
<name>A0A8J2PP46_9HEXA</name>
<gene>
    <name evidence="2" type="ORF">AFUS01_LOCUS30317</name>
</gene>
<dbReference type="OrthoDB" id="6431950at2759"/>
<proteinExistence type="predicted"/>
<feature type="chain" id="PRO_5035188271" evidence="1">
    <location>
        <begin position="24"/>
        <end position="149"/>
    </location>
</feature>
<protein>
    <submittedName>
        <fullName evidence="2">Uncharacterized protein</fullName>
    </submittedName>
</protein>
<sequence>MNQWRVLFCGGILFLIHLMVVRGSGEIRQRSDGCGRNPLIALASAFGSGSLNLNDVLRAVKADPDVWSEMQVLLRRYDDCIRAGDGLHYKRNLGMLFPLVTTPPNPYIPLGQVEKVLESRRDEGLLNPAWFTRTITTNFNLSHQIHIRS</sequence>
<comment type="caution">
    <text evidence="2">The sequence shown here is derived from an EMBL/GenBank/DDBJ whole genome shotgun (WGS) entry which is preliminary data.</text>
</comment>
<dbReference type="Proteomes" id="UP000708208">
    <property type="component" value="Unassembled WGS sequence"/>
</dbReference>